<evidence type="ECO:0000256" key="11">
    <source>
        <dbReference type="HAMAP-Rule" id="MF_01013"/>
    </source>
</evidence>
<evidence type="ECO:0000313" key="13">
    <source>
        <dbReference type="EMBL" id="CDL79070.1"/>
    </source>
</evidence>
<dbReference type="PANTHER" id="PTHR21235:SF2">
    <property type="entry name" value="IMIDAZOLE GLYCEROL PHOSPHATE SYNTHASE HISHF"/>
    <property type="match status" value="1"/>
</dbReference>
<comment type="pathway">
    <text evidence="2 11">Amino-acid biosynthesis; L-histidine biosynthesis; L-histidine from 5-phospho-alpha-D-ribose 1-diphosphate: step 5/9.</text>
</comment>
<dbReference type="InterPro" id="IPR004651">
    <property type="entry name" value="HisF"/>
</dbReference>
<evidence type="ECO:0000256" key="8">
    <source>
        <dbReference type="ARBA" id="ARBA00023239"/>
    </source>
</evidence>
<dbReference type="OrthoDB" id="9781903at2"/>
<dbReference type="UniPathway" id="UPA00031">
    <property type="reaction ID" value="UER00010"/>
</dbReference>
<dbReference type="EMBL" id="CBXE010000006">
    <property type="protein sequence ID" value="CDL79070.1"/>
    <property type="molecule type" value="Genomic_DNA"/>
</dbReference>
<evidence type="ECO:0000256" key="2">
    <source>
        <dbReference type="ARBA" id="ARBA00005091"/>
    </source>
</evidence>
<dbReference type="PANTHER" id="PTHR21235">
    <property type="entry name" value="IMIDAZOLE GLYCEROL PHOSPHATE SYNTHASE SUBUNIT HISF/H IGP SYNTHASE SUBUNIT HISF/H"/>
    <property type="match status" value="1"/>
</dbReference>
<reference evidence="13 14" key="1">
    <citation type="submission" date="2013-11" db="EMBL/GenBank/DDBJ databases">
        <title>Draft genome sequence and annotation of the entomopathogenic bacterium, Xenorhabdus cabanillasi strain JM26.</title>
        <authorList>
            <person name="Gualtieri M."/>
            <person name="Ogier J.C."/>
            <person name="Pages S."/>
            <person name="Givaudan A."/>
            <person name="Gaudriault S."/>
        </authorList>
    </citation>
    <scope>NUCLEOTIDE SEQUENCE [LARGE SCALE GENOMIC DNA]</scope>
    <source>
        <strain evidence="13 14">JM26</strain>
    </source>
</reference>
<sequence length="258" mass="28259">MLAKRIIPCLDVRDGQVVKGVQFRNHEIIGDIVPLAQRYAQESADELVFYDITASSDGRIVDKSWVAKVAEVIDIPFCVAGGIKTVEDAGQILSFGADKISINSPALADPSLINRLADRYGVQCVVIGIDTWFDEKNNGYQVYQFTGDEKRTIATSWQTLDWVKEIQQRGAGEIVLNMMNQDGVRNGYDLTQLKLVREACSVPLIASGGAGTPIHFLDAFKIANVDGALAASVFHKQIINIGELKQYLAAQGVEIRTC</sequence>
<dbReference type="CDD" id="cd04731">
    <property type="entry name" value="HisF"/>
    <property type="match status" value="1"/>
</dbReference>
<accession>W1IPB8</accession>
<dbReference type="InterPro" id="IPR050064">
    <property type="entry name" value="IGPS_HisA/HisF"/>
</dbReference>
<protein>
    <recommendedName>
        <fullName evidence="11">Imidazole glycerol phosphate synthase subunit HisF</fullName>
        <ecNumber evidence="11">4.3.2.10</ecNumber>
    </recommendedName>
    <alternativeName>
        <fullName evidence="11">IGP synthase cyclase subunit</fullName>
    </alternativeName>
    <alternativeName>
        <fullName evidence="11">IGP synthase subunit HisF</fullName>
    </alternativeName>
    <alternativeName>
        <fullName evidence="11">ImGP synthase subunit HisF</fullName>
        <shortName evidence="11">IGPS subunit HisF</shortName>
    </alternativeName>
</protein>
<evidence type="ECO:0000256" key="5">
    <source>
        <dbReference type="ARBA" id="ARBA00022490"/>
    </source>
</evidence>
<dbReference type="NCBIfam" id="TIGR00735">
    <property type="entry name" value="hisF"/>
    <property type="match status" value="1"/>
</dbReference>
<dbReference type="RefSeq" id="WP_038259480.1">
    <property type="nucleotide sequence ID" value="NZ_CAWLVK010000006.1"/>
</dbReference>
<evidence type="ECO:0000256" key="10">
    <source>
        <dbReference type="ARBA" id="ARBA00047838"/>
    </source>
</evidence>
<dbReference type="SUPFAM" id="SSF51366">
    <property type="entry name" value="Ribulose-phoshate binding barrel"/>
    <property type="match status" value="1"/>
</dbReference>
<keyword evidence="6 11" id="KW-0028">Amino-acid biosynthesis</keyword>
<dbReference type="InterPro" id="IPR011060">
    <property type="entry name" value="RibuloseP-bd_barrel"/>
</dbReference>
<dbReference type="InterPro" id="IPR013785">
    <property type="entry name" value="Aldolase_TIM"/>
</dbReference>
<keyword evidence="8 11" id="KW-0456">Lyase</keyword>
<dbReference type="GO" id="GO:0000105">
    <property type="term" value="P:L-histidine biosynthetic process"/>
    <property type="evidence" value="ECO:0007669"/>
    <property type="project" value="UniProtKB-UniRule"/>
</dbReference>
<name>W1IPB8_9GAMM</name>
<comment type="subunit">
    <text evidence="4 11">Heterodimer of HisH and HisF.</text>
</comment>
<comment type="function">
    <text evidence="9 11">IGPS catalyzes the conversion of PRFAR and glutamine to IGP, AICAR and glutamate. The HisF subunit catalyzes the cyclization activity that produces IGP and AICAR from PRFAR using the ammonia provided by the HisH subunit.</text>
</comment>
<comment type="caution">
    <text evidence="13">The sequence shown here is derived from an EMBL/GenBank/DDBJ whole genome shotgun (WGS) entry which is preliminary data.</text>
</comment>
<feature type="active site" evidence="11">
    <location>
        <position position="130"/>
    </location>
</feature>
<comment type="subcellular location">
    <subcellularLocation>
        <location evidence="1 11">Cytoplasm</location>
    </subcellularLocation>
</comment>
<dbReference type="GO" id="GO:0000107">
    <property type="term" value="F:imidazoleglycerol-phosphate synthase activity"/>
    <property type="evidence" value="ECO:0007669"/>
    <property type="project" value="UniProtKB-UniRule"/>
</dbReference>
<evidence type="ECO:0000256" key="7">
    <source>
        <dbReference type="ARBA" id="ARBA00023102"/>
    </source>
</evidence>
<comment type="similarity">
    <text evidence="3 11 12">Belongs to the HisA/HisF family.</text>
</comment>
<dbReference type="GO" id="GO:0005737">
    <property type="term" value="C:cytoplasm"/>
    <property type="evidence" value="ECO:0007669"/>
    <property type="project" value="UniProtKB-SubCell"/>
</dbReference>
<dbReference type="Proteomes" id="UP000019197">
    <property type="component" value="Unassembled WGS sequence"/>
</dbReference>
<dbReference type="AlphaFoldDB" id="W1IPB8"/>
<dbReference type="Gene3D" id="3.20.20.70">
    <property type="entry name" value="Aldolase class I"/>
    <property type="match status" value="1"/>
</dbReference>
<keyword evidence="7 11" id="KW-0368">Histidine biosynthesis</keyword>
<evidence type="ECO:0000256" key="9">
    <source>
        <dbReference type="ARBA" id="ARBA00025475"/>
    </source>
</evidence>
<evidence type="ECO:0000256" key="3">
    <source>
        <dbReference type="ARBA" id="ARBA00009667"/>
    </source>
</evidence>
<organism evidence="13 14">
    <name type="scientific">Xenorhabdus cabanillasii JM26</name>
    <dbReference type="NCBI Taxonomy" id="1427517"/>
    <lineage>
        <taxon>Bacteria</taxon>
        <taxon>Pseudomonadati</taxon>
        <taxon>Pseudomonadota</taxon>
        <taxon>Gammaproteobacteria</taxon>
        <taxon>Enterobacterales</taxon>
        <taxon>Morganellaceae</taxon>
        <taxon>Xenorhabdus</taxon>
    </lineage>
</organism>
<dbReference type="HAMAP" id="MF_01013">
    <property type="entry name" value="HisF"/>
    <property type="match status" value="1"/>
</dbReference>
<dbReference type="EC" id="4.3.2.10" evidence="11"/>
<dbReference type="Pfam" id="PF00977">
    <property type="entry name" value="His_biosynth"/>
    <property type="match status" value="1"/>
</dbReference>
<keyword evidence="5 11" id="KW-0963">Cytoplasm</keyword>
<proteinExistence type="inferred from homology"/>
<comment type="catalytic activity">
    <reaction evidence="10 11">
        <text>5-[(5-phospho-1-deoxy-D-ribulos-1-ylimino)methylamino]-1-(5-phospho-beta-D-ribosyl)imidazole-4-carboxamide + L-glutamine = D-erythro-1-(imidazol-4-yl)glycerol 3-phosphate + 5-amino-1-(5-phospho-beta-D-ribosyl)imidazole-4-carboxamide + L-glutamate + H(+)</text>
        <dbReference type="Rhea" id="RHEA:24793"/>
        <dbReference type="ChEBI" id="CHEBI:15378"/>
        <dbReference type="ChEBI" id="CHEBI:29985"/>
        <dbReference type="ChEBI" id="CHEBI:58278"/>
        <dbReference type="ChEBI" id="CHEBI:58359"/>
        <dbReference type="ChEBI" id="CHEBI:58475"/>
        <dbReference type="ChEBI" id="CHEBI:58525"/>
        <dbReference type="EC" id="4.3.2.10"/>
    </reaction>
</comment>
<gene>
    <name evidence="11 13" type="primary">hisF</name>
    <name evidence="13" type="ORF">XCR1_1030033</name>
</gene>
<evidence type="ECO:0000256" key="4">
    <source>
        <dbReference type="ARBA" id="ARBA00011152"/>
    </source>
</evidence>
<evidence type="ECO:0000256" key="1">
    <source>
        <dbReference type="ARBA" id="ARBA00004496"/>
    </source>
</evidence>
<evidence type="ECO:0000313" key="14">
    <source>
        <dbReference type="Proteomes" id="UP000019197"/>
    </source>
</evidence>
<dbReference type="FunFam" id="3.20.20.70:FF:000006">
    <property type="entry name" value="Imidazole glycerol phosphate synthase subunit HisF"/>
    <property type="match status" value="1"/>
</dbReference>
<dbReference type="GO" id="GO:0016829">
    <property type="term" value="F:lyase activity"/>
    <property type="evidence" value="ECO:0007669"/>
    <property type="project" value="UniProtKB-KW"/>
</dbReference>
<dbReference type="InterPro" id="IPR006062">
    <property type="entry name" value="His_biosynth"/>
</dbReference>
<evidence type="ECO:0000256" key="6">
    <source>
        <dbReference type="ARBA" id="ARBA00022605"/>
    </source>
</evidence>
<feature type="active site" evidence="11">
    <location>
        <position position="11"/>
    </location>
</feature>
<evidence type="ECO:0000256" key="12">
    <source>
        <dbReference type="RuleBase" id="RU003657"/>
    </source>
</evidence>